<dbReference type="PANTHER" id="PTHR39332:SF7">
    <property type="entry name" value="SRPBCC FAMILY PROTEIN"/>
    <property type="match status" value="1"/>
</dbReference>
<proteinExistence type="predicted"/>
<dbReference type="Proteomes" id="UP001140011">
    <property type="component" value="Unassembled WGS sequence"/>
</dbReference>
<protein>
    <recommendedName>
        <fullName evidence="3">Bet v1-like protein</fullName>
    </recommendedName>
</protein>
<keyword evidence="2" id="KW-1185">Reference proteome</keyword>
<accession>A0A9W8H379</accession>
<dbReference type="PANTHER" id="PTHR39332">
    <property type="entry name" value="BLL4707 PROTEIN"/>
    <property type="match status" value="1"/>
</dbReference>
<dbReference type="InterPro" id="IPR023393">
    <property type="entry name" value="START-like_dom_sf"/>
</dbReference>
<evidence type="ECO:0000313" key="1">
    <source>
        <dbReference type="EMBL" id="KAJ2756700.1"/>
    </source>
</evidence>
<dbReference type="AlphaFoldDB" id="A0A9W8H379"/>
<reference evidence="1" key="1">
    <citation type="submission" date="2022-07" db="EMBL/GenBank/DDBJ databases">
        <title>Phylogenomic reconstructions and comparative analyses of Kickxellomycotina fungi.</title>
        <authorList>
            <person name="Reynolds N.K."/>
            <person name="Stajich J.E."/>
            <person name="Barry K."/>
            <person name="Grigoriev I.V."/>
            <person name="Crous P."/>
            <person name="Smith M.E."/>
        </authorList>
    </citation>
    <scope>NUCLEOTIDE SEQUENCE</scope>
    <source>
        <strain evidence="1">BCRC 34297</strain>
    </source>
</reference>
<name>A0A9W8H379_9FUNG</name>
<comment type="caution">
    <text evidence="1">The sequence shown here is derived from an EMBL/GenBank/DDBJ whole genome shotgun (WGS) entry which is preliminary data.</text>
</comment>
<dbReference type="Gene3D" id="3.30.530.20">
    <property type="match status" value="1"/>
</dbReference>
<dbReference type="Pfam" id="PF10604">
    <property type="entry name" value="Polyketide_cyc2"/>
    <property type="match status" value="1"/>
</dbReference>
<dbReference type="CDD" id="cd07821">
    <property type="entry name" value="PYR_PYL_RCAR_like"/>
    <property type="match status" value="1"/>
</dbReference>
<organism evidence="1 2">
    <name type="scientific">Coemansia pectinata</name>
    <dbReference type="NCBI Taxonomy" id="1052879"/>
    <lineage>
        <taxon>Eukaryota</taxon>
        <taxon>Fungi</taxon>
        <taxon>Fungi incertae sedis</taxon>
        <taxon>Zoopagomycota</taxon>
        <taxon>Kickxellomycotina</taxon>
        <taxon>Kickxellomycetes</taxon>
        <taxon>Kickxellales</taxon>
        <taxon>Kickxellaceae</taxon>
        <taxon>Coemansia</taxon>
    </lineage>
</organism>
<gene>
    <name evidence="1" type="ORF">GGI19_000635</name>
</gene>
<sequence length="141" mass="15535">MSTHNAESCVINASLEKVWAAVSAQDFKFWSLVKSTEQASSSSEVGSTREVTFNDGTVQTYRLIEYSLIKNALTYEIIESKPAVNFLSAQHTIQVTRVTANNTSFVQWISDYSADGSEAAVLDAKYKKLEALAELAKSLEN</sequence>
<dbReference type="OrthoDB" id="10255646at2759"/>
<evidence type="ECO:0008006" key="3">
    <source>
        <dbReference type="Google" id="ProtNLM"/>
    </source>
</evidence>
<dbReference type="SUPFAM" id="SSF55961">
    <property type="entry name" value="Bet v1-like"/>
    <property type="match status" value="1"/>
</dbReference>
<dbReference type="InterPro" id="IPR019587">
    <property type="entry name" value="Polyketide_cyclase/dehydratase"/>
</dbReference>
<dbReference type="EMBL" id="JANBUH010000018">
    <property type="protein sequence ID" value="KAJ2756700.1"/>
    <property type="molecule type" value="Genomic_DNA"/>
</dbReference>
<evidence type="ECO:0000313" key="2">
    <source>
        <dbReference type="Proteomes" id="UP001140011"/>
    </source>
</evidence>